<keyword evidence="10" id="KW-1185">Reference proteome</keyword>
<evidence type="ECO:0000256" key="6">
    <source>
        <dbReference type="SAM" id="MobiDB-lite"/>
    </source>
</evidence>
<name>A0ABT5KIN9_9BURK</name>
<accession>A0ABT5KIN9</accession>
<dbReference type="Pfam" id="PF07196">
    <property type="entry name" value="Flagellin_IN"/>
    <property type="match status" value="1"/>
</dbReference>
<evidence type="ECO:0000259" key="8">
    <source>
        <dbReference type="Pfam" id="PF07195"/>
    </source>
</evidence>
<organism evidence="9 10">
    <name type="scientific">Roseateles albus</name>
    <dbReference type="NCBI Taxonomy" id="2987525"/>
    <lineage>
        <taxon>Bacteria</taxon>
        <taxon>Pseudomonadati</taxon>
        <taxon>Pseudomonadota</taxon>
        <taxon>Betaproteobacteria</taxon>
        <taxon>Burkholderiales</taxon>
        <taxon>Sphaerotilaceae</taxon>
        <taxon>Roseateles</taxon>
    </lineage>
</organism>
<comment type="similarity">
    <text evidence="1 5">Belongs to the FliD family.</text>
</comment>
<comment type="caution">
    <text evidence="9">The sequence shown here is derived from an EMBL/GenBank/DDBJ whole genome shotgun (WGS) entry which is preliminary data.</text>
</comment>
<reference evidence="9 10" key="1">
    <citation type="submission" date="2022-10" db="EMBL/GenBank/DDBJ databases">
        <title>Paucibacter sp. hw1 Genome sequencing.</title>
        <authorList>
            <person name="Park S."/>
        </authorList>
    </citation>
    <scope>NUCLEOTIDE SEQUENCE [LARGE SCALE GENOMIC DNA]</scope>
    <source>
        <strain evidence="10">hw1</strain>
    </source>
</reference>
<feature type="domain" description="Flagellar hook-associated protein 2 C-terminal" evidence="8">
    <location>
        <begin position="246"/>
        <end position="470"/>
    </location>
</feature>
<protein>
    <recommendedName>
        <fullName evidence="5">Flagellar hook-associated protein 2</fullName>
        <shortName evidence="5">HAP2</shortName>
    </recommendedName>
    <alternativeName>
        <fullName evidence="5">Flagellar cap protein</fullName>
    </alternativeName>
</protein>
<comment type="subcellular location">
    <subcellularLocation>
        <location evidence="5">Secreted</location>
    </subcellularLocation>
    <subcellularLocation>
        <location evidence="5">Bacterial flagellum</location>
    </subcellularLocation>
</comment>
<evidence type="ECO:0000256" key="2">
    <source>
        <dbReference type="ARBA" id="ARBA00011255"/>
    </source>
</evidence>
<sequence>MPSITSAGIGSGLDIESLIGKLVAVERTPINQLKTHTDGLKTQLSAYGKIQSALAAMRDAAGKLTKPDTWAASMGNSSDATAVSVSPSASAPTGNVAVMVNRLASAQSVSSKVIPVGQAVGQGTMTIELGKWTEAPPPADPNDPVPPPTFDPKAGGSPININLPAGPYQLAQVRDEINKSNAGVVASIVTDSSGPRLVIRSSETGATNGFRIKVANSDGQPDGEGLSALSYDPGTSLTPMTRNQAAGNASVLLNGLSVDSESNTLKDSIEGMTINLLKASTAEVNLTIGPDKDSIKKAINDFATAYNAVATLMGDQTKYDAATKKGAALQGDSSVVGLQFEMRGLVGGTSSVGGKYSRFAEIGLNPSTGGVFKTDTGKLDAALGDLASLKTLFMGTDSNNPSNVGLAKQLQSFADKALGFDGRVTNRQSGLQKAIDNDAKSTERLETKVSLTEKRLRARYTALDTQMSQLTGLSNYVTQQLKAMGN</sequence>
<evidence type="ECO:0000256" key="5">
    <source>
        <dbReference type="RuleBase" id="RU362066"/>
    </source>
</evidence>
<keyword evidence="5" id="KW-0964">Secreted</keyword>
<keyword evidence="9" id="KW-0282">Flagellum</keyword>
<gene>
    <name evidence="9" type="primary">fliD</name>
    <name evidence="9" type="ORF">PRZ03_19695</name>
</gene>
<comment type="function">
    <text evidence="5">Required for morphogenesis and for the elongation of the flagellar filament by facilitating polymerization of the flagellin monomers at the tip of growing filament. Forms a capping structure, which prevents flagellin subunits (transported through the central channel of the flagellum) from leaking out without polymerization at the distal end.</text>
</comment>
<comment type="subunit">
    <text evidence="2 5">Homopentamer.</text>
</comment>
<evidence type="ECO:0000313" key="10">
    <source>
        <dbReference type="Proteomes" id="UP001221189"/>
    </source>
</evidence>
<feature type="domain" description="Flagellar hook-associated protein 2 N-terminal" evidence="7">
    <location>
        <begin position="11"/>
        <end position="107"/>
    </location>
</feature>
<keyword evidence="9" id="KW-0966">Cell projection</keyword>
<dbReference type="Proteomes" id="UP001221189">
    <property type="component" value="Unassembled WGS sequence"/>
</dbReference>
<evidence type="ECO:0000256" key="3">
    <source>
        <dbReference type="ARBA" id="ARBA00023054"/>
    </source>
</evidence>
<feature type="region of interest" description="Disordered" evidence="6">
    <location>
        <begin position="134"/>
        <end position="156"/>
    </location>
</feature>
<dbReference type="EMBL" id="JAQQXT010000014">
    <property type="protein sequence ID" value="MDC8773803.1"/>
    <property type="molecule type" value="Genomic_DNA"/>
</dbReference>
<dbReference type="InterPro" id="IPR010809">
    <property type="entry name" value="FliD_C"/>
</dbReference>
<evidence type="ECO:0000259" key="7">
    <source>
        <dbReference type="Pfam" id="PF02465"/>
    </source>
</evidence>
<evidence type="ECO:0000256" key="1">
    <source>
        <dbReference type="ARBA" id="ARBA00009764"/>
    </source>
</evidence>
<evidence type="ECO:0000256" key="4">
    <source>
        <dbReference type="ARBA" id="ARBA00023143"/>
    </source>
</evidence>
<evidence type="ECO:0000313" key="9">
    <source>
        <dbReference type="EMBL" id="MDC8773803.1"/>
    </source>
</evidence>
<dbReference type="InterPro" id="IPR040026">
    <property type="entry name" value="FliD"/>
</dbReference>
<keyword evidence="9" id="KW-0969">Cilium</keyword>
<keyword evidence="4 5" id="KW-0975">Bacterial flagellum</keyword>
<dbReference type="InterPro" id="IPR003481">
    <property type="entry name" value="FliD_N"/>
</dbReference>
<dbReference type="InterPro" id="IPR010810">
    <property type="entry name" value="Flagellin_hook_IN_motif"/>
</dbReference>
<proteinExistence type="inferred from homology"/>
<dbReference type="Pfam" id="PF07195">
    <property type="entry name" value="FliD_C"/>
    <property type="match status" value="1"/>
</dbReference>
<dbReference type="RefSeq" id="WP_273601919.1">
    <property type="nucleotide sequence ID" value="NZ_JAQQXT010000014.1"/>
</dbReference>
<dbReference type="PANTHER" id="PTHR30288">
    <property type="entry name" value="FLAGELLAR CAP/ASSEMBLY PROTEIN FLID"/>
    <property type="match status" value="1"/>
</dbReference>
<dbReference type="Pfam" id="PF02465">
    <property type="entry name" value="FliD_N"/>
    <property type="match status" value="1"/>
</dbReference>
<keyword evidence="3" id="KW-0175">Coiled coil</keyword>
<dbReference type="PANTHER" id="PTHR30288:SF0">
    <property type="entry name" value="FLAGELLAR HOOK-ASSOCIATED PROTEIN 2"/>
    <property type="match status" value="1"/>
</dbReference>
<feature type="compositionally biased region" description="Pro residues" evidence="6">
    <location>
        <begin position="135"/>
        <end position="150"/>
    </location>
</feature>